<sequence length="139" mass="15998">MVVSRRDNRLSIPLYETHDTTTFTSTPVSLPLAHKPPRCRRRSTPRVPPPQHAVVSRTCQQPPTRPFLAHKLELDNSLRRVLVGMRVFDAPPDRKAMGSVEQRNRAVHIPGRHERQRRRGEGYTLDIITARLQTREDLA</sequence>
<gene>
    <name evidence="2" type="ORF">JI435_407510</name>
</gene>
<name>A0A7U2I0Q5_PHANO</name>
<keyword evidence="3" id="KW-1185">Reference proteome</keyword>
<dbReference type="AlphaFoldDB" id="A0A7U2I0Q5"/>
<proteinExistence type="predicted"/>
<organism evidence="2 3">
    <name type="scientific">Phaeosphaeria nodorum (strain SN15 / ATCC MYA-4574 / FGSC 10173)</name>
    <name type="common">Glume blotch fungus</name>
    <name type="synonym">Parastagonospora nodorum</name>
    <dbReference type="NCBI Taxonomy" id="321614"/>
    <lineage>
        <taxon>Eukaryota</taxon>
        <taxon>Fungi</taxon>
        <taxon>Dikarya</taxon>
        <taxon>Ascomycota</taxon>
        <taxon>Pezizomycotina</taxon>
        <taxon>Dothideomycetes</taxon>
        <taxon>Pleosporomycetidae</taxon>
        <taxon>Pleosporales</taxon>
        <taxon>Pleosporineae</taxon>
        <taxon>Phaeosphaeriaceae</taxon>
        <taxon>Parastagonospora</taxon>
    </lineage>
</organism>
<dbReference type="Proteomes" id="UP000663193">
    <property type="component" value="Chromosome 5"/>
</dbReference>
<reference evidence="3" key="1">
    <citation type="journal article" date="2021" name="BMC Genomics">
        <title>Chromosome-level genome assembly and manually-curated proteome of model necrotroph Parastagonospora nodorum Sn15 reveals a genome-wide trove of candidate effector homologs, and redundancy of virulence-related functions within an accessory chromosome.</title>
        <authorList>
            <person name="Bertazzoni S."/>
            <person name="Jones D.A.B."/>
            <person name="Phan H.T."/>
            <person name="Tan K.-C."/>
            <person name="Hane J.K."/>
        </authorList>
    </citation>
    <scope>NUCLEOTIDE SEQUENCE [LARGE SCALE GENOMIC DNA]</scope>
    <source>
        <strain evidence="3">SN15 / ATCC MYA-4574 / FGSC 10173)</strain>
    </source>
</reference>
<dbReference type="VEuPathDB" id="FungiDB:JI435_407510"/>
<dbReference type="EMBL" id="CP069027">
    <property type="protein sequence ID" value="QRC95566.1"/>
    <property type="molecule type" value="Genomic_DNA"/>
</dbReference>
<protein>
    <submittedName>
        <fullName evidence="2">Uncharacterized protein</fullName>
    </submittedName>
</protein>
<accession>A0A7U2I0Q5</accession>
<feature type="region of interest" description="Disordered" evidence="1">
    <location>
        <begin position="26"/>
        <end position="61"/>
    </location>
</feature>
<evidence type="ECO:0000256" key="1">
    <source>
        <dbReference type="SAM" id="MobiDB-lite"/>
    </source>
</evidence>
<evidence type="ECO:0000313" key="3">
    <source>
        <dbReference type="Proteomes" id="UP000663193"/>
    </source>
</evidence>
<evidence type="ECO:0000313" key="2">
    <source>
        <dbReference type="EMBL" id="QRC95566.1"/>
    </source>
</evidence>
<feature type="compositionally biased region" description="Basic residues" evidence="1">
    <location>
        <begin position="35"/>
        <end position="44"/>
    </location>
</feature>